<comment type="caution">
    <text evidence="3">The sequence shown here is derived from an EMBL/GenBank/DDBJ whole genome shotgun (WGS) entry which is preliminary data.</text>
</comment>
<dbReference type="Proteomes" id="UP000481109">
    <property type="component" value="Unassembled WGS sequence"/>
</dbReference>
<reference evidence="3 4" key="1">
    <citation type="submission" date="2020-02" db="EMBL/GenBank/DDBJ databases">
        <title>Whole-genome analyses of novel actinobacteria.</title>
        <authorList>
            <person name="Sahin N."/>
            <person name="Tokatli A."/>
        </authorList>
    </citation>
    <scope>NUCLEOTIDE SEQUENCE [LARGE SCALE GENOMIC DNA]</scope>
    <source>
        <strain evidence="3 4">YC504</strain>
    </source>
</reference>
<evidence type="ECO:0000256" key="1">
    <source>
        <dbReference type="SAM" id="MobiDB-lite"/>
    </source>
</evidence>
<keyword evidence="2" id="KW-0732">Signal</keyword>
<feature type="signal peptide" evidence="2">
    <location>
        <begin position="1"/>
        <end position="31"/>
    </location>
</feature>
<name>A0A6G4XMA1_9ACTN</name>
<dbReference type="InterPro" id="IPR006311">
    <property type="entry name" value="TAT_signal"/>
</dbReference>
<organism evidence="3 4">
    <name type="scientific">Streptomyces mesophilus</name>
    <dbReference type="NCBI Taxonomy" id="1775132"/>
    <lineage>
        <taxon>Bacteria</taxon>
        <taxon>Bacillati</taxon>
        <taxon>Actinomycetota</taxon>
        <taxon>Actinomycetes</taxon>
        <taxon>Kitasatosporales</taxon>
        <taxon>Streptomycetaceae</taxon>
        <taxon>Streptomyces</taxon>
    </lineage>
</organism>
<dbReference type="RefSeq" id="WP_165334159.1">
    <property type="nucleotide sequence ID" value="NZ_JAAKZW010000114.1"/>
</dbReference>
<gene>
    <name evidence="3" type="ORF">G6045_24065</name>
</gene>
<evidence type="ECO:0000313" key="4">
    <source>
        <dbReference type="Proteomes" id="UP000481109"/>
    </source>
</evidence>
<dbReference type="InterPro" id="IPR025566">
    <property type="entry name" value="DUF4331"/>
</dbReference>
<sequence length="500" mass="53204">MADKPSPHRSRRRVPTAAVAASALIALAAWAGPGTQGASAGSHIDAPSAMLDPEINAGDLYAFTSPEAPDTATLIVTYQSLSLPVDGVLPPATFGTRTRYDLNIDSRGTGRPDLTYRWTFRDEGQRQFLGVLNGQVDSVSSPNLKFKQRYTLEELRPGKPPKVLVRDAIAAPSRAGAAGMPDYEGLRREATLPVPGGGQVYTGQAADPFFNDAREMEILKSGTELPLPFSPLQGTNVTVMALQVPKKALALNGDPARNPVVGVWATAARETLNVQPGAADGARYAQVSRVGNVIVNEAFAPDNYLTPAAMLRGSPLGVLGGVADQFNTWDAAKDADNHQLIDMVTKLRGPKAFHATHPGLPAPQANPRKDMFQLLMTGLSGKARCPVGEGAACPIREDLNSQVMNADADAGAFRPAEELRLNLSTPVSRTPRKGGFLDGDPQGFPNGRRLTDDPTHVLVRVAMGEPAVKEYAPLFRFTTSGPPTKLAPTFPYLAVPHGLF</sequence>
<feature type="chain" id="PRO_5038403319" evidence="2">
    <location>
        <begin position="32"/>
        <end position="500"/>
    </location>
</feature>
<keyword evidence="4" id="KW-1185">Reference proteome</keyword>
<proteinExistence type="predicted"/>
<accession>A0A6G4XMA1</accession>
<dbReference type="AlphaFoldDB" id="A0A6G4XMA1"/>
<dbReference type="PROSITE" id="PS51318">
    <property type="entry name" value="TAT"/>
    <property type="match status" value="1"/>
</dbReference>
<protein>
    <submittedName>
        <fullName evidence="3">DUF4331 domain-containing protein</fullName>
    </submittedName>
</protein>
<dbReference type="Pfam" id="PF14224">
    <property type="entry name" value="DUF4331"/>
    <property type="match status" value="1"/>
</dbReference>
<dbReference type="EMBL" id="JAAKZW010000114">
    <property type="protein sequence ID" value="NGO78709.1"/>
    <property type="molecule type" value="Genomic_DNA"/>
</dbReference>
<feature type="region of interest" description="Disordered" evidence="1">
    <location>
        <begin position="426"/>
        <end position="451"/>
    </location>
</feature>
<evidence type="ECO:0000313" key="3">
    <source>
        <dbReference type="EMBL" id="NGO78709.1"/>
    </source>
</evidence>
<evidence type="ECO:0000256" key="2">
    <source>
        <dbReference type="SAM" id="SignalP"/>
    </source>
</evidence>